<evidence type="ECO:0000256" key="7">
    <source>
        <dbReference type="ARBA" id="ARBA00023170"/>
    </source>
</evidence>
<evidence type="ECO:0000256" key="4">
    <source>
        <dbReference type="ARBA" id="ARBA00023015"/>
    </source>
</evidence>
<dbReference type="GO" id="GO:0030154">
    <property type="term" value="P:cell differentiation"/>
    <property type="evidence" value="ECO:0007669"/>
    <property type="project" value="TreeGrafter"/>
</dbReference>
<dbReference type="GO" id="GO:0008270">
    <property type="term" value="F:zinc ion binding"/>
    <property type="evidence" value="ECO:0007669"/>
    <property type="project" value="UniProtKB-KW"/>
</dbReference>
<dbReference type="InterPro" id="IPR001628">
    <property type="entry name" value="Znf_hrmn_rcpt"/>
</dbReference>
<keyword evidence="8" id="KW-0539">Nucleus</keyword>
<accession>A0A6A0GWA8</accession>
<name>A0A6A0GWA8_HYAAZ</name>
<dbReference type="PANTHER" id="PTHR24082">
    <property type="entry name" value="NUCLEAR HORMONE RECEPTOR"/>
    <property type="match status" value="1"/>
</dbReference>
<keyword evidence="6" id="KW-0804">Transcription</keyword>
<dbReference type="GO" id="GO:0000122">
    <property type="term" value="P:negative regulation of transcription by RNA polymerase II"/>
    <property type="evidence" value="ECO:0007669"/>
    <property type="project" value="TreeGrafter"/>
</dbReference>
<dbReference type="GO" id="GO:0000978">
    <property type="term" value="F:RNA polymerase II cis-regulatory region sequence-specific DNA binding"/>
    <property type="evidence" value="ECO:0007669"/>
    <property type="project" value="TreeGrafter"/>
</dbReference>
<dbReference type="Gene3D" id="1.10.565.10">
    <property type="entry name" value="Retinoid X Receptor"/>
    <property type="match status" value="1"/>
</dbReference>
<dbReference type="InterPro" id="IPR013088">
    <property type="entry name" value="Znf_NHR/GATA"/>
</dbReference>
<reference evidence="11" key="2">
    <citation type="journal article" date="2018" name="Environ. Sci. Technol.">
        <title>The Toxicogenome of Hyalella azteca: A Model for Sediment Ecotoxicology and Evolutionary Toxicology.</title>
        <authorList>
            <person name="Poynton H.C."/>
            <person name="Hasenbein S."/>
            <person name="Benoit J.B."/>
            <person name="Sepulveda M.S."/>
            <person name="Poelchau M.F."/>
            <person name="Hughes D.S.T."/>
            <person name="Murali S.C."/>
            <person name="Chen S."/>
            <person name="Glastad K.M."/>
            <person name="Goodisman M.A.D."/>
            <person name="Werren J.H."/>
            <person name="Vineis J.H."/>
            <person name="Bowen J.L."/>
            <person name="Friedrich M."/>
            <person name="Jones J."/>
            <person name="Robertson H.M."/>
            <person name="Feyereisen R."/>
            <person name="Mechler-Hickson A."/>
            <person name="Mathers N."/>
            <person name="Lee C.E."/>
            <person name="Colbourne J.K."/>
            <person name="Biales A."/>
            <person name="Johnston J.S."/>
            <person name="Wellborn G.A."/>
            <person name="Rosendale A.J."/>
            <person name="Cridge A.G."/>
            <person name="Munoz-Torres M.C."/>
            <person name="Bain P.A."/>
            <person name="Manny A.R."/>
            <person name="Major K.M."/>
            <person name="Lambert F.N."/>
            <person name="Vulpe C.D."/>
            <person name="Tuck P."/>
            <person name="Blalock B.J."/>
            <person name="Lin Y.Y."/>
            <person name="Smith M.E."/>
            <person name="Ochoa-Acuna H."/>
            <person name="Chen M.M."/>
            <person name="Childers C.P."/>
            <person name="Qu J."/>
            <person name="Dugan S."/>
            <person name="Lee S.L."/>
            <person name="Chao H."/>
            <person name="Dinh H."/>
            <person name="Han Y."/>
            <person name="Doddapaneni H."/>
            <person name="Worley K.C."/>
            <person name="Muzny D.M."/>
            <person name="Gibbs R.A."/>
            <person name="Richards S."/>
        </authorList>
    </citation>
    <scope>NUCLEOTIDE SEQUENCE</scope>
    <source>
        <strain evidence="11">HAZT.00-mixed</strain>
        <tissue evidence="11">Whole organism</tissue>
    </source>
</reference>
<feature type="compositionally biased region" description="Basic and acidic residues" evidence="9">
    <location>
        <begin position="869"/>
        <end position="885"/>
    </location>
</feature>
<feature type="region of interest" description="Disordered" evidence="9">
    <location>
        <begin position="865"/>
        <end position="885"/>
    </location>
</feature>
<dbReference type="OrthoDB" id="6159439at2759"/>
<protein>
    <recommendedName>
        <fullName evidence="10">Nuclear receptor domain-containing protein</fullName>
    </recommendedName>
</protein>
<dbReference type="Pfam" id="PF00105">
    <property type="entry name" value="zf-C4"/>
    <property type="match status" value="1"/>
</dbReference>
<reference evidence="11" key="3">
    <citation type="submission" date="2019-06" db="EMBL/GenBank/DDBJ databases">
        <authorList>
            <person name="Poynton C."/>
            <person name="Hasenbein S."/>
            <person name="Benoit J.B."/>
            <person name="Sepulveda M.S."/>
            <person name="Poelchau M.F."/>
            <person name="Murali S.C."/>
            <person name="Chen S."/>
            <person name="Glastad K.M."/>
            <person name="Werren J.H."/>
            <person name="Vineis J.H."/>
            <person name="Bowen J.L."/>
            <person name="Friedrich M."/>
            <person name="Jones J."/>
            <person name="Robertson H.M."/>
            <person name="Feyereisen R."/>
            <person name="Mechler-Hickson A."/>
            <person name="Mathers N."/>
            <person name="Lee C.E."/>
            <person name="Colbourne J.K."/>
            <person name="Biales A."/>
            <person name="Johnston J.S."/>
            <person name="Wellborn G.A."/>
            <person name="Rosendale A.J."/>
            <person name="Cridge A.G."/>
            <person name="Munoz-Torres M.C."/>
            <person name="Bain P.A."/>
            <person name="Manny A.R."/>
            <person name="Major K.M."/>
            <person name="Lambert F.N."/>
            <person name="Vulpe C.D."/>
            <person name="Tuck P."/>
            <person name="Blalock B.J."/>
            <person name="Lin Y.-Y."/>
            <person name="Smith M.E."/>
            <person name="Ochoa-Acuna H."/>
            <person name="Chen M.-J.M."/>
            <person name="Childers C.P."/>
            <person name="Qu J."/>
            <person name="Dugan S."/>
            <person name="Lee S.L."/>
            <person name="Chao H."/>
            <person name="Dinh H."/>
            <person name="Han Y."/>
            <person name="Doddapaneni H."/>
            <person name="Worley K.C."/>
            <person name="Muzny D.M."/>
            <person name="Gibbs R.A."/>
            <person name="Richards S."/>
        </authorList>
    </citation>
    <scope>NUCLEOTIDE SEQUENCE</scope>
    <source>
        <strain evidence="11">HAZT.00-mixed</strain>
        <tissue evidence="11">Whole organism</tissue>
    </source>
</reference>
<gene>
    <name evidence="11" type="ORF">HAZT_HAZT009146</name>
</gene>
<dbReference type="InterPro" id="IPR050234">
    <property type="entry name" value="Nuclear_hormone_rcpt_NR1"/>
</dbReference>
<evidence type="ECO:0000256" key="8">
    <source>
        <dbReference type="ARBA" id="ARBA00023242"/>
    </source>
</evidence>
<dbReference type="AlphaFoldDB" id="A0A6A0GWA8"/>
<keyword evidence="3" id="KW-0862">Zinc</keyword>
<dbReference type="PANTHER" id="PTHR24082:SF482">
    <property type="entry name" value="NUCLEAR RECEPTOR"/>
    <property type="match status" value="1"/>
</dbReference>
<keyword evidence="2" id="KW-0863">Zinc-finger</keyword>
<dbReference type="SUPFAM" id="SSF57716">
    <property type="entry name" value="Glucocorticoid receptor-like (DNA-binding domain)"/>
    <property type="match status" value="1"/>
</dbReference>
<comment type="caution">
    <text evidence="11">The sequence shown here is derived from an EMBL/GenBank/DDBJ whole genome shotgun (WGS) entry which is preliminary data.</text>
</comment>
<evidence type="ECO:0000256" key="5">
    <source>
        <dbReference type="ARBA" id="ARBA00023125"/>
    </source>
</evidence>
<dbReference type="Proteomes" id="UP000711488">
    <property type="component" value="Unassembled WGS sequence"/>
</dbReference>
<dbReference type="GO" id="GO:0045944">
    <property type="term" value="P:positive regulation of transcription by RNA polymerase II"/>
    <property type="evidence" value="ECO:0007669"/>
    <property type="project" value="TreeGrafter"/>
</dbReference>
<feature type="domain" description="Nuclear receptor" evidence="10">
    <location>
        <begin position="61"/>
        <end position="138"/>
    </location>
</feature>
<dbReference type="Gene3D" id="3.30.50.10">
    <property type="entry name" value="Erythroid Transcription Factor GATA-1, subunit A"/>
    <property type="match status" value="1"/>
</dbReference>
<keyword evidence="7" id="KW-0675">Receptor</keyword>
<evidence type="ECO:0000256" key="6">
    <source>
        <dbReference type="ARBA" id="ARBA00023163"/>
    </source>
</evidence>
<reference evidence="11" key="1">
    <citation type="submission" date="2014-08" db="EMBL/GenBank/DDBJ databases">
        <authorList>
            <person name="Murali S."/>
            <person name="Richards S."/>
            <person name="Bandaranaike D."/>
            <person name="Bellair M."/>
            <person name="Blankenburg K."/>
            <person name="Chao H."/>
            <person name="Dinh H."/>
            <person name="Doddapaneni H."/>
            <person name="Dugan-Rocha S."/>
            <person name="Elkadiri S."/>
            <person name="Gnanaolivu R."/>
            <person name="Hughes D."/>
            <person name="Lee S."/>
            <person name="Li M."/>
            <person name="Ming W."/>
            <person name="Munidasa M."/>
            <person name="Muniz J."/>
            <person name="Nguyen L."/>
            <person name="Osuji N."/>
            <person name="Pu L.-L."/>
            <person name="Puazo M."/>
            <person name="Skinner E."/>
            <person name="Qu C."/>
            <person name="Quiroz J."/>
            <person name="Raj R."/>
            <person name="Weissenberger G."/>
            <person name="Xin Y."/>
            <person name="Zou X."/>
            <person name="Han Y."/>
            <person name="Worley K."/>
            <person name="Muzny D."/>
            <person name="Gibbs R."/>
        </authorList>
    </citation>
    <scope>NUCLEOTIDE SEQUENCE</scope>
    <source>
        <strain evidence="11">HAZT.00-mixed</strain>
        <tissue evidence="11">Whole organism</tissue>
    </source>
</reference>
<dbReference type="GO" id="GO:0004879">
    <property type="term" value="F:nuclear receptor activity"/>
    <property type="evidence" value="ECO:0007669"/>
    <property type="project" value="TreeGrafter"/>
</dbReference>
<evidence type="ECO:0000256" key="2">
    <source>
        <dbReference type="ARBA" id="ARBA00022771"/>
    </source>
</evidence>
<keyword evidence="1" id="KW-0479">Metal-binding</keyword>
<proteinExistence type="predicted"/>
<evidence type="ECO:0000256" key="9">
    <source>
        <dbReference type="SAM" id="MobiDB-lite"/>
    </source>
</evidence>
<evidence type="ECO:0000256" key="1">
    <source>
        <dbReference type="ARBA" id="ARBA00022723"/>
    </source>
</evidence>
<evidence type="ECO:0000256" key="3">
    <source>
        <dbReference type="ARBA" id="ARBA00022833"/>
    </source>
</evidence>
<sequence>MLEIVCTNQWGRTPSALISLAAFNQPLIPNHLADLAMSRSPYRPFHHYHPHCHNSPRDQNYLPHQICGDVAKSMHFGGLCCDSCKAFFRRSVQSDGFRNFKCSGDKRCSISIASRKFCKLCRFNKCEKVGMVREWVMSEEERIQLMKSRLNKKDEATTSELNSCAVDAALVNSYKGRVALTASGAPNLHGLNRRRHMEYRRREIDEGEEQTTCVGEDRNDAPERDRSVNKKLLLEPGEVDPGLYRINNKLEPGQVDHTLYRKPRKKNNIAAKGIPKPGCKEDEAAVEVEPEDDDKSLEKEAACIVEVEPQTKMSTSYFYDDCKADDVNASLTDSSDFSVCPDDSSNDQSLNSFPRDPYKYAIMINERPGLPITNYMQNHELYKLKAVVRSIQRVEHCLPYPSEASTCVMSTYSHFIKRVSFFLDQFEEFSSMPIADQSIAIESNITAIALVFGSSFLDGRSGAYKNFLPSPMEKVTDMPAIEATLTPNIFRKFQEVIGVLGQFQVDIRMGYMVILIIVLSRRNDPNHHCFYRKLLYNYICWKYGEANAEHINKHLFKAIAGIKQHSGIFESMCAKPDRRDSFDEEGFSKRIKTESPDDDLQPSLSFMSDTIPYQMGDIPSGAAAPDINVLRDMFFSGASREELCNYYYHGTSNTDVKTEPFSSDYEAFCPTSSSSVLQDVITNNNSQKDHFELGVCNYTDSSTITSLEDLKVPPHTVDLSDTSNPLNLASYGEHASLIEQYGTFFNKNMAESVNQLSMADSSQLPIAESTSQLTITDTTSQHPIDESMSQLPINFSNRLRSSDGSSMQEIIAKHGADKLRDLYLAGDMASLKSMFTSASSTSLTPTGIDVPVPVNSAHNYPISAISNQGDHKWEDDRMAEDDRQW</sequence>
<keyword evidence="4" id="KW-0805">Transcription regulation</keyword>
<keyword evidence="5" id="KW-0238">DNA-binding</keyword>
<dbReference type="PROSITE" id="PS51030">
    <property type="entry name" value="NUCLEAR_REC_DBD_2"/>
    <property type="match status" value="1"/>
</dbReference>
<dbReference type="EMBL" id="JQDR03013022">
    <property type="protein sequence ID" value="KAA0190292.1"/>
    <property type="molecule type" value="Genomic_DNA"/>
</dbReference>
<dbReference type="PRINTS" id="PR00047">
    <property type="entry name" value="STROIDFINGER"/>
</dbReference>
<dbReference type="InterPro" id="IPR035500">
    <property type="entry name" value="NHR-like_dom_sf"/>
</dbReference>
<evidence type="ECO:0000259" key="10">
    <source>
        <dbReference type="PROSITE" id="PS51030"/>
    </source>
</evidence>
<organism evidence="11">
    <name type="scientific">Hyalella azteca</name>
    <name type="common">Amphipod</name>
    <dbReference type="NCBI Taxonomy" id="294128"/>
    <lineage>
        <taxon>Eukaryota</taxon>
        <taxon>Metazoa</taxon>
        <taxon>Ecdysozoa</taxon>
        <taxon>Arthropoda</taxon>
        <taxon>Crustacea</taxon>
        <taxon>Multicrustacea</taxon>
        <taxon>Malacostraca</taxon>
        <taxon>Eumalacostraca</taxon>
        <taxon>Peracarida</taxon>
        <taxon>Amphipoda</taxon>
        <taxon>Senticaudata</taxon>
        <taxon>Talitrida</taxon>
        <taxon>Talitroidea</taxon>
        <taxon>Hyalellidae</taxon>
        <taxon>Hyalella</taxon>
    </lineage>
</organism>
<dbReference type="SMART" id="SM00399">
    <property type="entry name" value="ZnF_C4"/>
    <property type="match status" value="1"/>
</dbReference>
<evidence type="ECO:0000313" key="11">
    <source>
        <dbReference type="EMBL" id="KAA0190292.1"/>
    </source>
</evidence>